<keyword evidence="2" id="KW-1185">Reference proteome</keyword>
<dbReference type="Proteomes" id="UP000321945">
    <property type="component" value="Unassembled WGS sequence"/>
</dbReference>
<proteinExistence type="predicted"/>
<comment type="caution">
    <text evidence="1">The sequence shown here is derived from an EMBL/GenBank/DDBJ whole genome shotgun (WGS) entry which is preliminary data.</text>
</comment>
<protein>
    <submittedName>
        <fullName evidence="1">Uncharacterized protein</fullName>
    </submittedName>
</protein>
<evidence type="ECO:0000313" key="2">
    <source>
        <dbReference type="Proteomes" id="UP000321945"/>
    </source>
</evidence>
<reference evidence="1 2" key="1">
    <citation type="submission" date="2019-08" db="EMBL/GenBank/DDBJ databases">
        <title>Genome of Aequorivita lipolytica Y10-2 (type strain).</title>
        <authorList>
            <person name="Bowman J.P."/>
        </authorList>
    </citation>
    <scope>NUCLEOTIDE SEQUENCE [LARGE SCALE GENOMIC DNA]</scope>
    <source>
        <strain evidence="1 2">Y10-2</strain>
    </source>
</reference>
<dbReference type="PROSITE" id="PS51257">
    <property type="entry name" value="PROKAR_LIPOPROTEIN"/>
    <property type="match status" value="1"/>
</dbReference>
<sequence>MKTKILLLLAVMTLSISCIEDEVEKLGKSDCAVTVENELDELEDEYQKLMLEPDSDGNDQSLEACLNRQLATQTYFDLLLDDRTKYTDREGCTLEEKVSFNVRISERTQDLHEDMVSIWNRCEEIFGGG</sequence>
<evidence type="ECO:0000313" key="1">
    <source>
        <dbReference type="EMBL" id="TXD68580.1"/>
    </source>
</evidence>
<name>A0A5C6YMZ7_9FLAO</name>
<dbReference type="RefSeq" id="WP_111816617.1">
    <property type="nucleotide sequence ID" value="NZ_CBCRZQ010000009.1"/>
</dbReference>
<accession>A0A5C6YMZ7</accession>
<dbReference type="EMBL" id="VORU01000010">
    <property type="protein sequence ID" value="TXD68580.1"/>
    <property type="molecule type" value="Genomic_DNA"/>
</dbReference>
<gene>
    <name evidence="1" type="ORF">ESV24_11750</name>
</gene>
<organism evidence="1 2">
    <name type="scientific">Aequorivita lipolytica</name>
    <dbReference type="NCBI Taxonomy" id="153267"/>
    <lineage>
        <taxon>Bacteria</taxon>
        <taxon>Pseudomonadati</taxon>
        <taxon>Bacteroidota</taxon>
        <taxon>Flavobacteriia</taxon>
        <taxon>Flavobacteriales</taxon>
        <taxon>Flavobacteriaceae</taxon>
        <taxon>Aequorivita</taxon>
    </lineage>
</organism>
<dbReference type="AlphaFoldDB" id="A0A5C6YMZ7"/>
<dbReference type="OrthoDB" id="1438988at2"/>